<keyword evidence="4" id="KW-1185">Reference proteome</keyword>
<protein>
    <recommendedName>
        <fullName evidence="2">Retrotransposon gag domain-containing protein</fullName>
    </recommendedName>
</protein>
<proteinExistence type="predicted"/>
<evidence type="ECO:0000256" key="1">
    <source>
        <dbReference type="SAM" id="MobiDB-lite"/>
    </source>
</evidence>
<dbReference type="InterPro" id="IPR005162">
    <property type="entry name" value="Retrotrans_gag_dom"/>
</dbReference>
<feature type="non-terminal residue" evidence="3">
    <location>
        <position position="239"/>
    </location>
</feature>
<dbReference type="EMBL" id="CACSLK010027773">
    <property type="protein sequence ID" value="CAA0829014.1"/>
    <property type="molecule type" value="Genomic_DNA"/>
</dbReference>
<feature type="compositionally biased region" description="Low complexity" evidence="1">
    <location>
        <begin position="145"/>
        <end position="160"/>
    </location>
</feature>
<dbReference type="AlphaFoldDB" id="A0A9N7NHL0"/>
<dbReference type="OrthoDB" id="1936908at2759"/>
<name>A0A9N7NHL0_STRHE</name>
<accession>A0A9N7NHL0</accession>
<evidence type="ECO:0000313" key="4">
    <source>
        <dbReference type="Proteomes" id="UP001153555"/>
    </source>
</evidence>
<evidence type="ECO:0000313" key="3">
    <source>
        <dbReference type="EMBL" id="CAA0829014.1"/>
    </source>
</evidence>
<feature type="non-terminal residue" evidence="3">
    <location>
        <position position="1"/>
    </location>
</feature>
<dbReference type="Proteomes" id="UP001153555">
    <property type="component" value="Unassembled WGS sequence"/>
</dbReference>
<feature type="domain" description="Retrotransposon gag" evidence="2">
    <location>
        <begin position="45"/>
        <end position="107"/>
    </location>
</feature>
<dbReference type="Pfam" id="PF03732">
    <property type="entry name" value="Retrotrans_gag"/>
    <property type="match status" value="1"/>
</dbReference>
<dbReference type="PANTHER" id="PTHR34482">
    <property type="entry name" value="DNA DAMAGE-INDUCIBLE PROTEIN 1-LIKE"/>
    <property type="match status" value="1"/>
</dbReference>
<feature type="region of interest" description="Disordered" evidence="1">
    <location>
        <begin position="145"/>
        <end position="181"/>
    </location>
</feature>
<dbReference type="PANTHER" id="PTHR34482:SF49">
    <property type="entry name" value="RETROTRANSPOSON GAG DOMAIN-CONTAINING PROTEIN"/>
    <property type="match status" value="1"/>
</dbReference>
<evidence type="ECO:0000259" key="2">
    <source>
        <dbReference type="Pfam" id="PF03732"/>
    </source>
</evidence>
<organism evidence="3 4">
    <name type="scientific">Striga hermonthica</name>
    <name type="common">Purple witchweed</name>
    <name type="synonym">Buchnera hermonthica</name>
    <dbReference type="NCBI Taxonomy" id="68872"/>
    <lineage>
        <taxon>Eukaryota</taxon>
        <taxon>Viridiplantae</taxon>
        <taxon>Streptophyta</taxon>
        <taxon>Embryophyta</taxon>
        <taxon>Tracheophyta</taxon>
        <taxon>Spermatophyta</taxon>
        <taxon>Magnoliopsida</taxon>
        <taxon>eudicotyledons</taxon>
        <taxon>Gunneridae</taxon>
        <taxon>Pentapetalae</taxon>
        <taxon>asterids</taxon>
        <taxon>lamiids</taxon>
        <taxon>Lamiales</taxon>
        <taxon>Orobanchaceae</taxon>
        <taxon>Buchnereae</taxon>
        <taxon>Striga</taxon>
    </lineage>
</organism>
<sequence>EPGHQELPKATVVAHFRDYHPEKFSGQGDPRIVDEWVQGLEMIFELIRGKYYHLYYREDMKRQFLALRQGTRSVDEYEREFTRLRTFVPDLVGTEAKRAHRFTDGLHPAVRHNIVGHAIQTYARAVAIAQEVDASIRREAVQTPAQTVAQPAAKPKVAQPSTKKNKRKFKGGPDDRRNRQRQKTIPECLTCGKHHRGECLVGKNVCFFCRQPGHCWCYILKLCFSGYYTCYSLINENYV</sequence>
<reference evidence="3" key="1">
    <citation type="submission" date="2019-12" db="EMBL/GenBank/DDBJ databases">
        <authorList>
            <person name="Scholes J."/>
        </authorList>
    </citation>
    <scope>NUCLEOTIDE SEQUENCE</scope>
</reference>
<gene>
    <name evidence="3" type="ORF">SHERM_24606</name>
</gene>
<comment type="caution">
    <text evidence="3">The sequence shown here is derived from an EMBL/GenBank/DDBJ whole genome shotgun (WGS) entry which is preliminary data.</text>
</comment>